<sequence>MIFLSSSLLGTRGGKIDSQTWNRENDGKRPSNFEVLQRQRRGEMRDKRLKESCSSTATRV</sequence>
<dbReference type="EMBL" id="CASHSV030000409">
    <property type="protein sequence ID" value="CAJ2663294.1"/>
    <property type="molecule type" value="Genomic_DNA"/>
</dbReference>
<protein>
    <submittedName>
        <fullName evidence="1">Uncharacterized protein</fullName>
    </submittedName>
</protein>
<name>A0ACB0L487_TRIPR</name>
<evidence type="ECO:0000313" key="2">
    <source>
        <dbReference type="Proteomes" id="UP001177021"/>
    </source>
</evidence>
<gene>
    <name evidence="1" type="ORF">MILVUS5_LOCUS28749</name>
</gene>
<reference evidence="1" key="1">
    <citation type="submission" date="2023-10" db="EMBL/GenBank/DDBJ databases">
        <authorList>
            <person name="Rodriguez Cubillos JULIANA M."/>
            <person name="De Vega J."/>
        </authorList>
    </citation>
    <scope>NUCLEOTIDE SEQUENCE</scope>
</reference>
<proteinExistence type="predicted"/>
<keyword evidence="2" id="KW-1185">Reference proteome</keyword>
<accession>A0ACB0L487</accession>
<dbReference type="Proteomes" id="UP001177021">
    <property type="component" value="Unassembled WGS sequence"/>
</dbReference>
<comment type="caution">
    <text evidence="1">The sequence shown here is derived from an EMBL/GenBank/DDBJ whole genome shotgun (WGS) entry which is preliminary data.</text>
</comment>
<evidence type="ECO:0000313" key="1">
    <source>
        <dbReference type="EMBL" id="CAJ2663294.1"/>
    </source>
</evidence>
<organism evidence="1 2">
    <name type="scientific">Trifolium pratense</name>
    <name type="common">Red clover</name>
    <dbReference type="NCBI Taxonomy" id="57577"/>
    <lineage>
        <taxon>Eukaryota</taxon>
        <taxon>Viridiplantae</taxon>
        <taxon>Streptophyta</taxon>
        <taxon>Embryophyta</taxon>
        <taxon>Tracheophyta</taxon>
        <taxon>Spermatophyta</taxon>
        <taxon>Magnoliopsida</taxon>
        <taxon>eudicotyledons</taxon>
        <taxon>Gunneridae</taxon>
        <taxon>Pentapetalae</taxon>
        <taxon>rosids</taxon>
        <taxon>fabids</taxon>
        <taxon>Fabales</taxon>
        <taxon>Fabaceae</taxon>
        <taxon>Papilionoideae</taxon>
        <taxon>50 kb inversion clade</taxon>
        <taxon>NPAAA clade</taxon>
        <taxon>Hologalegina</taxon>
        <taxon>IRL clade</taxon>
        <taxon>Trifolieae</taxon>
        <taxon>Trifolium</taxon>
    </lineage>
</organism>